<dbReference type="EMBL" id="JBANRG010000113">
    <property type="protein sequence ID" value="KAK7434977.1"/>
    <property type="molecule type" value="Genomic_DNA"/>
</dbReference>
<feature type="compositionally biased region" description="Low complexity" evidence="1">
    <location>
        <begin position="126"/>
        <end position="141"/>
    </location>
</feature>
<organism evidence="4 5">
    <name type="scientific">Marasmiellus scandens</name>
    <dbReference type="NCBI Taxonomy" id="2682957"/>
    <lineage>
        <taxon>Eukaryota</taxon>
        <taxon>Fungi</taxon>
        <taxon>Dikarya</taxon>
        <taxon>Basidiomycota</taxon>
        <taxon>Agaricomycotina</taxon>
        <taxon>Agaricomycetes</taxon>
        <taxon>Agaricomycetidae</taxon>
        <taxon>Agaricales</taxon>
        <taxon>Marasmiineae</taxon>
        <taxon>Omphalotaceae</taxon>
        <taxon>Marasmiellus</taxon>
    </lineage>
</organism>
<feature type="domain" description="Ribonuclease H1 N-terminal" evidence="2">
    <location>
        <begin position="28"/>
        <end position="67"/>
    </location>
</feature>
<sequence>MAQVSLRACCRPQLFDSKTPGVNFQPKKWYIVFTGPVPGCYTTWADASSRVIGVKGARYEAYDTYEQSLHGWRQNCLSHHCHPADFVDGTTYVPSSPPRPIAITPPPDNNPTPVYTCTPPLTPMHAPQTSSSRPTSAPASPSKHRVARAFFAANSPRHQPVAAPQLQRRWAILADGISGVFDAEAGNAVLEEACLQAIPVQAREVTLLVEATEWLECLELATEADSE</sequence>
<dbReference type="SUPFAM" id="SSF55658">
    <property type="entry name" value="L9 N-domain-like"/>
    <property type="match status" value="1"/>
</dbReference>
<evidence type="ECO:0000313" key="5">
    <source>
        <dbReference type="Proteomes" id="UP001498398"/>
    </source>
</evidence>
<feature type="region of interest" description="Disordered" evidence="1">
    <location>
        <begin position="121"/>
        <end position="141"/>
    </location>
</feature>
<evidence type="ECO:0000313" key="3">
    <source>
        <dbReference type="EMBL" id="KAK7434977.1"/>
    </source>
</evidence>
<dbReference type="Pfam" id="PF01693">
    <property type="entry name" value="Cauli_VI"/>
    <property type="match status" value="1"/>
</dbReference>
<comment type="caution">
    <text evidence="4">The sequence shown here is derived from an EMBL/GenBank/DDBJ whole genome shotgun (WGS) entry which is preliminary data.</text>
</comment>
<proteinExistence type="predicted"/>
<gene>
    <name evidence="3" type="ORF">VKT23_019882</name>
    <name evidence="4" type="ORF">VKT23_019896</name>
</gene>
<protein>
    <recommendedName>
        <fullName evidence="2">Ribonuclease H1 N-terminal domain-containing protein</fullName>
    </recommendedName>
</protein>
<evidence type="ECO:0000256" key="1">
    <source>
        <dbReference type="SAM" id="MobiDB-lite"/>
    </source>
</evidence>
<reference evidence="4 5" key="1">
    <citation type="submission" date="2024-01" db="EMBL/GenBank/DDBJ databases">
        <title>A draft genome for the cacao thread blight pathogen Marasmiellus scandens.</title>
        <authorList>
            <person name="Baruah I.K."/>
            <person name="Leung J."/>
            <person name="Bukari Y."/>
            <person name="Amoako-Attah I."/>
            <person name="Meinhardt L.W."/>
            <person name="Bailey B.A."/>
            <person name="Cohen S.P."/>
        </authorList>
    </citation>
    <scope>NUCLEOTIDE SEQUENCE [LARGE SCALE GENOMIC DNA]</scope>
    <source>
        <strain evidence="4 5">GH-19</strain>
    </source>
</reference>
<dbReference type="InterPro" id="IPR037056">
    <property type="entry name" value="RNase_H1_N_sf"/>
</dbReference>
<dbReference type="EMBL" id="JBANRG010000113">
    <property type="protein sequence ID" value="KAK7434990.1"/>
    <property type="molecule type" value="Genomic_DNA"/>
</dbReference>
<dbReference type="InterPro" id="IPR009027">
    <property type="entry name" value="Ribosomal_bL9/RNase_H1_N"/>
</dbReference>
<dbReference type="Gene3D" id="3.40.970.10">
    <property type="entry name" value="Ribonuclease H1, N-terminal domain"/>
    <property type="match status" value="1"/>
</dbReference>
<evidence type="ECO:0000313" key="4">
    <source>
        <dbReference type="EMBL" id="KAK7434990.1"/>
    </source>
</evidence>
<dbReference type="InterPro" id="IPR011320">
    <property type="entry name" value="RNase_H1_N"/>
</dbReference>
<name>A0ABR1IMF5_9AGAR</name>
<keyword evidence="5" id="KW-1185">Reference proteome</keyword>
<evidence type="ECO:0000259" key="2">
    <source>
        <dbReference type="Pfam" id="PF01693"/>
    </source>
</evidence>
<accession>A0ABR1IMF5</accession>
<dbReference type="Proteomes" id="UP001498398">
    <property type="component" value="Unassembled WGS sequence"/>
</dbReference>